<evidence type="ECO:0000313" key="2">
    <source>
        <dbReference type="Proteomes" id="UP000295388"/>
    </source>
</evidence>
<organism evidence="1 2">
    <name type="scientific">Kribbella caucasensis</name>
    <dbReference type="NCBI Taxonomy" id="2512215"/>
    <lineage>
        <taxon>Bacteria</taxon>
        <taxon>Bacillati</taxon>
        <taxon>Actinomycetota</taxon>
        <taxon>Actinomycetes</taxon>
        <taxon>Propionibacteriales</taxon>
        <taxon>Kribbellaceae</taxon>
        <taxon>Kribbella</taxon>
    </lineage>
</organism>
<evidence type="ECO:0000313" key="1">
    <source>
        <dbReference type="EMBL" id="TDO51557.1"/>
    </source>
</evidence>
<dbReference type="OrthoDB" id="9825273at2"/>
<dbReference type="Proteomes" id="UP000295388">
    <property type="component" value="Unassembled WGS sequence"/>
</dbReference>
<dbReference type="EMBL" id="SNWQ01000003">
    <property type="protein sequence ID" value="TDO51557.1"/>
    <property type="molecule type" value="Genomic_DNA"/>
</dbReference>
<dbReference type="RefSeq" id="WP_133799484.1">
    <property type="nucleotide sequence ID" value="NZ_SNWQ01000003.1"/>
</dbReference>
<name>A0A4R6KJR5_9ACTN</name>
<keyword evidence="2" id="KW-1185">Reference proteome</keyword>
<protein>
    <submittedName>
        <fullName evidence="1">Uncharacterized protein</fullName>
    </submittedName>
</protein>
<dbReference type="AlphaFoldDB" id="A0A4R6KJR5"/>
<accession>A0A4R6KJR5</accession>
<gene>
    <name evidence="1" type="ORF">EV643_103296</name>
</gene>
<reference evidence="1 2" key="1">
    <citation type="submission" date="2019-03" db="EMBL/GenBank/DDBJ databases">
        <title>Genomic Encyclopedia of Type Strains, Phase III (KMG-III): the genomes of soil and plant-associated and newly described type strains.</title>
        <authorList>
            <person name="Whitman W."/>
        </authorList>
    </citation>
    <scope>NUCLEOTIDE SEQUENCE [LARGE SCALE GENOMIC DNA]</scope>
    <source>
        <strain evidence="1 2">VKM Ac-2527</strain>
    </source>
</reference>
<sequence>MAEPTASLQDLVDAIEVPDEVDRDWLMAFFDSVGVSPGTYLAEVDEDLFLHASGQFSGELEMRPGGWRVKWSGQAIKTVLTTVLIGGAMFAAGMDEIPKEIVVAVVPLIIDIEKVRLSNRDKELLVRLRTSTVGLQGLALNPQVLYNRLDATTRSRLNYDDFTAFLEHLVEAGEADDAGYGDVRLRPADKPQWIRITWS</sequence>
<proteinExistence type="predicted"/>
<comment type="caution">
    <text evidence="1">The sequence shown here is derived from an EMBL/GenBank/DDBJ whole genome shotgun (WGS) entry which is preliminary data.</text>
</comment>